<sequence length="64" mass="6946">MLAGENETGTIPDTRKPYGVSRGSVRRNAVSSPLRSPRLSSAPAQLCSALLNSTPKRQRDRFCS</sequence>
<protein>
    <submittedName>
        <fullName evidence="2">Uncharacterized protein</fullName>
    </submittedName>
</protein>
<feature type="region of interest" description="Disordered" evidence="1">
    <location>
        <begin position="1"/>
        <end position="43"/>
    </location>
</feature>
<evidence type="ECO:0000313" key="3">
    <source>
        <dbReference type="Proteomes" id="UP000637720"/>
    </source>
</evidence>
<evidence type="ECO:0000313" key="2">
    <source>
        <dbReference type="EMBL" id="GGJ96096.1"/>
    </source>
</evidence>
<reference evidence="2" key="2">
    <citation type="submission" date="2020-09" db="EMBL/GenBank/DDBJ databases">
        <authorList>
            <person name="Sun Q."/>
            <person name="Ohkuma M."/>
        </authorList>
    </citation>
    <scope>NUCLEOTIDE SEQUENCE</scope>
    <source>
        <strain evidence="2">JCM 14719</strain>
    </source>
</reference>
<dbReference type="Proteomes" id="UP000637720">
    <property type="component" value="Unassembled WGS sequence"/>
</dbReference>
<reference evidence="2" key="1">
    <citation type="journal article" date="2014" name="Int. J. Syst. Evol. Microbiol.">
        <title>Complete genome sequence of Corynebacterium casei LMG S-19264T (=DSM 44701T), isolated from a smear-ripened cheese.</title>
        <authorList>
            <consortium name="US DOE Joint Genome Institute (JGI-PGF)"/>
            <person name="Walter F."/>
            <person name="Albersmeier A."/>
            <person name="Kalinowski J."/>
            <person name="Ruckert C."/>
        </authorList>
    </citation>
    <scope>NUCLEOTIDE SEQUENCE</scope>
    <source>
        <strain evidence="2">JCM 14719</strain>
    </source>
</reference>
<keyword evidence="3" id="KW-1185">Reference proteome</keyword>
<dbReference type="EMBL" id="BMOF01000010">
    <property type="protein sequence ID" value="GGJ96096.1"/>
    <property type="molecule type" value="Genomic_DNA"/>
</dbReference>
<gene>
    <name evidence="2" type="ORF">GCM10007043_07440</name>
</gene>
<dbReference type="AlphaFoldDB" id="A0A8J3BBR7"/>
<proteinExistence type="predicted"/>
<evidence type="ECO:0000256" key="1">
    <source>
        <dbReference type="SAM" id="MobiDB-lite"/>
    </source>
</evidence>
<feature type="compositionally biased region" description="Low complexity" evidence="1">
    <location>
        <begin position="31"/>
        <end position="43"/>
    </location>
</feature>
<name>A0A8J3BBR7_9BACI</name>
<accession>A0A8J3BBR7</accession>
<comment type="caution">
    <text evidence="2">The sequence shown here is derived from an EMBL/GenBank/DDBJ whole genome shotgun (WGS) entry which is preliminary data.</text>
</comment>
<organism evidence="2 3">
    <name type="scientific">Calditerricola satsumensis</name>
    <dbReference type="NCBI Taxonomy" id="373054"/>
    <lineage>
        <taxon>Bacteria</taxon>
        <taxon>Bacillati</taxon>
        <taxon>Bacillota</taxon>
        <taxon>Bacilli</taxon>
        <taxon>Bacillales</taxon>
        <taxon>Bacillaceae</taxon>
        <taxon>Calditerricola</taxon>
    </lineage>
</organism>